<name>A0A7W6G075_9HYPH</name>
<evidence type="ECO:0000313" key="2">
    <source>
        <dbReference type="Proteomes" id="UP000565286"/>
    </source>
</evidence>
<dbReference type="AlphaFoldDB" id="A0A7W6G075"/>
<keyword evidence="2" id="KW-1185">Reference proteome</keyword>
<protein>
    <submittedName>
        <fullName evidence="1">Uncharacterized protein</fullName>
    </submittedName>
</protein>
<accession>A0A7W6G075</accession>
<comment type="caution">
    <text evidence="1">The sequence shown here is derived from an EMBL/GenBank/DDBJ whole genome shotgun (WGS) entry which is preliminary data.</text>
</comment>
<sequence length="67" mass="7245">MHANQIKQRKDQLLEGATGVFGDEAKAELAGPTVDVKTLHAKIGTSTLANYFFSLSAWQGGLAERKK</sequence>
<gene>
    <name evidence="1" type="ORF">GGQ73_000536</name>
</gene>
<dbReference type="EMBL" id="JACIDV010000001">
    <property type="protein sequence ID" value="MBB3944613.1"/>
    <property type="molecule type" value="Genomic_DNA"/>
</dbReference>
<evidence type="ECO:0000313" key="1">
    <source>
        <dbReference type="EMBL" id="MBB3944613.1"/>
    </source>
</evidence>
<organism evidence="1 2">
    <name type="scientific">Rhizobium skierniewicense</name>
    <dbReference type="NCBI Taxonomy" id="984260"/>
    <lineage>
        <taxon>Bacteria</taxon>
        <taxon>Pseudomonadati</taxon>
        <taxon>Pseudomonadota</taxon>
        <taxon>Alphaproteobacteria</taxon>
        <taxon>Hyphomicrobiales</taxon>
        <taxon>Rhizobiaceae</taxon>
        <taxon>Rhizobium/Agrobacterium group</taxon>
        <taxon>Rhizobium</taxon>
    </lineage>
</organism>
<reference evidence="1 2" key="1">
    <citation type="submission" date="2020-08" db="EMBL/GenBank/DDBJ databases">
        <title>Genomic Encyclopedia of Type Strains, Phase IV (KMG-IV): sequencing the most valuable type-strain genomes for metagenomic binning, comparative biology and taxonomic classification.</title>
        <authorList>
            <person name="Goeker M."/>
        </authorList>
    </citation>
    <scope>NUCLEOTIDE SEQUENCE [LARGE SCALE GENOMIC DNA]</scope>
    <source>
        <strain evidence="1 2">DSM 26438</strain>
    </source>
</reference>
<proteinExistence type="predicted"/>
<dbReference type="Proteomes" id="UP000565286">
    <property type="component" value="Unassembled WGS sequence"/>
</dbReference>